<dbReference type="InterPro" id="IPR013096">
    <property type="entry name" value="Cupin_2"/>
</dbReference>
<dbReference type="InterPro" id="IPR014710">
    <property type="entry name" value="RmlC-like_jellyroll"/>
</dbReference>
<dbReference type="EMBL" id="AQQR01000013">
    <property type="protein sequence ID" value="OWU70025.1"/>
    <property type="molecule type" value="Genomic_DNA"/>
</dbReference>
<feature type="signal peptide" evidence="1">
    <location>
        <begin position="1"/>
        <end position="18"/>
    </location>
</feature>
<dbReference type="Gene3D" id="2.60.120.10">
    <property type="entry name" value="Jelly Rolls"/>
    <property type="match status" value="1"/>
</dbReference>
<name>A0A225NDG9_9RHOB</name>
<dbReference type="InterPro" id="IPR011051">
    <property type="entry name" value="RmlC_Cupin_sf"/>
</dbReference>
<dbReference type="PANTHER" id="PTHR38599:SF1">
    <property type="entry name" value="CUPIN DOMAIN PROTEIN (AFU_ORTHOLOGUE AFUA_3G13620)"/>
    <property type="match status" value="1"/>
</dbReference>
<dbReference type="Pfam" id="PF07883">
    <property type="entry name" value="Cupin_2"/>
    <property type="match status" value="1"/>
</dbReference>
<accession>A0A225NDG9</accession>
<gene>
    <name evidence="3" type="ORF">ATO3_21375</name>
</gene>
<proteinExistence type="predicted"/>
<dbReference type="CDD" id="cd02236">
    <property type="entry name" value="cupin_CV2614-like"/>
    <property type="match status" value="1"/>
</dbReference>
<dbReference type="OrthoDB" id="9800684at2"/>
<dbReference type="Proteomes" id="UP000215377">
    <property type="component" value="Unassembled WGS sequence"/>
</dbReference>
<sequence length="134" mass="13985">MIRAAAALAVLWTGAAAADDSYPPLDVLLQTTTTILGQPIAYPGGQAQITAAIVTMQPGQKTGWHDHDAPLFAYILEGEITVDYGPHGTKTYRTGDALVEALGSRHNGENTGDAPMRLLAVFAGAEGTPNTVPE</sequence>
<evidence type="ECO:0000313" key="3">
    <source>
        <dbReference type="EMBL" id="OWU70025.1"/>
    </source>
</evidence>
<evidence type="ECO:0000259" key="2">
    <source>
        <dbReference type="Pfam" id="PF07883"/>
    </source>
</evidence>
<keyword evidence="4" id="KW-1185">Reference proteome</keyword>
<organism evidence="3 4">
    <name type="scientific">Marinibacterium profundimaris</name>
    <dbReference type="NCBI Taxonomy" id="1679460"/>
    <lineage>
        <taxon>Bacteria</taxon>
        <taxon>Pseudomonadati</taxon>
        <taxon>Pseudomonadota</taxon>
        <taxon>Alphaproteobacteria</taxon>
        <taxon>Rhodobacterales</taxon>
        <taxon>Paracoccaceae</taxon>
        <taxon>Marinibacterium</taxon>
    </lineage>
</organism>
<dbReference type="PANTHER" id="PTHR38599">
    <property type="entry name" value="CUPIN DOMAIN PROTEIN (AFU_ORTHOLOGUE AFUA_3G13620)"/>
    <property type="match status" value="1"/>
</dbReference>
<comment type="caution">
    <text evidence="3">The sequence shown here is derived from an EMBL/GenBank/DDBJ whole genome shotgun (WGS) entry which is preliminary data.</text>
</comment>
<dbReference type="SUPFAM" id="SSF51182">
    <property type="entry name" value="RmlC-like cupins"/>
    <property type="match status" value="1"/>
</dbReference>
<evidence type="ECO:0000313" key="4">
    <source>
        <dbReference type="Proteomes" id="UP000215377"/>
    </source>
</evidence>
<protein>
    <recommendedName>
        <fullName evidence="2">Cupin type-2 domain-containing protein</fullName>
    </recommendedName>
</protein>
<feature type="domain" description="Cupin type-2" evidence="2">
    <location>
        <begin position="53"/>
        <end position="122"/>
    </location>
</feature>
<dbReference type="AlphaFoldDB" id="A0A225NDG9"/>
<dbReference type="RefSeq" id="WP_088651952.1">
    <property type="nucleotide sequence ID" value="NZ_AQQR01000013.1"/>
</dbReference>
<feature type="chain" id="PRO_5012827303" description="Cupin type-2 domain-containing protein" evidence="1">
    <location>
        <begin position="19"/>
        <end position="134"/>
    </location>
</feature>
<keyword evidence="1" id="KW-0732">Signal</keyword>
<evidence type="ECO:0000256" key="1">
    <source>
        <dbReference type="SAM" id="SignalP"/>
    </source>
</evidence>
<reference evidence="3 4" key="1">
    <citation type="submission" date="2013-04" db="EMBL/GenBank/DDBJ databases">
        <title>Oceanicola sp. 22II1-22F33 Genome Sequencing.</title>
        <authorList>
            <person name="Lai Q."/>
            <person name="Li G."/>
            <person name="Shao Z."/>
        </authorList>
    </citation>
    <scope>NUCLEOTIDE SEQUENCE [LARGE SCALE GENOMIC DNA]</scope>
    <source>
        <strain evidence="3 4">22II1-22F33</strain>
    </source>
</reference>